<dbReference type="InterPro" id="IPR011297">
    <property type="entry name" value="PTS_IIABC_b_glu"/>
</dbReference>
<dbReference type="PROSITE" id="PS00371">
    <property type="entry name" value="PTS_EIIA_TYPE_1_HIS"/>
    <property type="match status" value="1"/>
</dbReference>
<dbReference type="GO" id="GO:0090589">
    <property type="term" value="F:protein-phosphocysteine-trehalose phosphotransferase system transporter activity"/>
    <property type="evidence" value="ECO:0007669"/>
    <property type="project" value="TreeGrafter"/>
</dbReference>
<feature type="active site" description="Phosphocysteine intermediate; for EIIB activity" evidence="11">
    <location>
        <position position="63"/>
    </location>
</feature>
<evidence type="ECO:0000313" key="16">
    <source>
        <dbReference type="EMBL" id="AEW62339.1"/>
    </source>
</evidence>
<evidence type="ECO:0000256" key="7">
    <source>
        <dbReference type="ARBA" id="ARBA00022692"/>
    </source>
</evidence>
<keyword evidence="3" id="KW-1003">Cell membrane</keyword>
<evidence type="ECO:0000259" key="15">
    <source>
        <dbReference type="PROSITE" id="PS51103"/>
    </source>
</evidence>
<dbReference type="FunFam" id="3.30.1360.60:FF:000001">
    <property type="entry name" value="PTS system glucose-specific IIBC component PtsG"/>
    <property type="match status" value="1"/>
</dbReference>
<dbReference type="GO" id="GO:0009401">
    <property type="term" value="P:phosphoenolpyruvate-dependent sugar phosphotransferase system"/>
    <property type="evidence" value="ECO:0007669"/>
    <property type="project" value="UniProtKB-KW"/>
</dbReference>
<proteinExistence type="predicted"/>
<keyword evidence="5" id="KW-0808">Transferase</keyword>
<dbReference type="GO" id="GO:0005886">
    <property type="term" value="C:plasma membrane"/>
    <property type="evidence" value="ECO:0007669"/>
    <property type="project" value="UniProtKB-SubCell"/>
</dbReference>
<dbReference type="Gene3D" id="3.30.1360.60">
    <property type="entry name" value="Glucose permease domain IIB"/>
    <property type="match status" value="1"/>
</dbReference>
<dbReference type="FunFam" id="2.70.70.10:FF:000001">
    <property type="entry name" value="PTS system glucose-specific IIA component"/>
    <property type="match status" value="1"/>
</dbReference>
<feature type="domain" description="PTS EIIB type-1" evidence="14">
    <location>
        <begin position="41"/>
        <end position="123"/>
    </location>
</feature>
<dbReference type="AlphaFoldDB" id="A0A0H3H0S8"/>
<dbReference type="PROSITE" id="PS51098">
    <property type="entry name" value="PTS_EIIB_TYPE_1"/>
    <property type="match status" value="1"/>
</dbReference>
<keyword evidence="4" id="KW-0762">Sugar transport</keyword>
<dbReference type="GO" id="GO:0015771">
    <property type="term" value="P:trehalose transport"/>
    <property type="evidence" value="ECO:0007669"/>
    <property type="project" value="TreeGrafter"/>
</dbReference>
<evidence type="ECO:0000313" key="17">
    <source>
        <dbReference type="Proteomes" id="UP000007841"/>
    </source>
</evidence>
<keyword evidence="8" id="KW-0418">Kinase</keyword>
<dbReference type="GeneID" id="11848672"/>
<evidence type="ECO:0000256" key="6">
    <source>
        <dbReference type="ARBA" id="ARBA00022683"/>
    </source>
</evidence>
<keyword evidence="10 12" id="KW-0472">Membrane</keyword>
<dbReference type="Pfam" id="PF00367">
    <property type="entry name" value="PTS_EIIB"/>
    <property type="match status" value="1"/>
</dbReference>
<evidence type="ECO:0000256" key="5">
    <source>
        <dbReference type="ARBA" id="ARBA00022679"/>
    </source>
</evidence>
<dbReference type="CDD" id="cd00212">
    <property type="entry name" value="PTS_IIB_glc"/>
    <property type="match status" value="1"/>
</dbReference>
<keyword evidence="9 12" id="KW-1133">Transmembrane helix</keyword>
<feature type="transmembrane region" description="Helical" evidence="12">
    <location>
        <begin position="181"/>
        <end position="200"/>
    </location>
</feature>
<evidence type="ECO:0000256" key="12">
    <source>
        <dbReference type="SAM" id="Phobius"/>
    </source>
</evidence>
<dbReference type="SUPFAM" id="SSF51261">
    <property type="entry name" value="Duplicated hybrid motif"/>
    <property type="match status" value="1"/>
</dbReference>
<evidence type="ECO:0000256" key="10">
    <source>
        <dbReference type="ARBA" id="ARBA00023136"/>
    </source>
</evidence>
<organism evidence="16 17">
    <name type="scientific">Klebsiella pneumoniae subsp. pneumoniae (strain HS11286)</name>
    <dbReference type="NCBI Taxonomy" id="1125630"/>
    <lineage>
        <taxon>Bacteria</taxon>
        <taxon>Pseudomonadati</taxon>
        <taxon>Pseudomonadota</taxon>
        <taxon>Gammaproteobacteria</taxon>
        <taxon>Enterobacterales</taxon>
        <taxon>Enterobacteriaceae</taxon>
        <taxon>Klebsiella/Raoultella group</taxon>
        <taxon>Klebsiella</taxon>
        <taxon>Klebsiella pneumoniae complex</taxon>
    </lineage>
</organism>
<dbReference type="NCBIfam" id="TIGR00830">
    <property type="entry name" value="PTBA"/>
    <property type="match status" value="1"/>
</dbReference>
<keyword evidence="2" id="KW-0813">Transport</keyword>
<evidence type="ECO:0000256" key="11">
    <source>
        <dbReference type="PROSITE-ProRule" id="PRU00421"/>
    </source>
</evidence>
<evidence type="ECO:0000256" key="2">
    <source>
        <dbReference type="ARBA" id="ARBA00022448"/>
    </source>
</evidence>
<evidence type="ECO:0000259" key="13">
    <source>
        <dbReference type="PROSITE" id="PS51093"/>
    </source>
</evidence>
<keyword evidence="17" id="KW-1185">Reference proteome</keyword>
<dbReference type="STRING" id="1125630.KPHS_36410"/>
<dbReference type="Pfam" id="PF02378">
    <property type="entry name" value="PTS_EIIC"/>
    <property type="match status" value="1"/>
</dbReference>
<evidence type="ECO:0000256" key="3">
    <source>
        <dbReference type="ARBA" id="ARBA00022475"/>
    </source>
</evidence>
<dbReference type="NCBIfam" id="TIGR01995">
    <property type="entry name" value="PTS-II-ABC-beta"/>
    <property type="match status" value="1"/>
</dbReference>
<keyword evidence="7 12" id="KW-0812">Transmembrane</keyword>
<accession>A0A0H3H0S8</accession>
<dbReference type="InterPro" id="IPR001996">
    <property type="entry name" value="PTS_IIB_1"/>
</dbReference>
<feature type="domain" description="PTS EIIC type-1" evidence="15">
    <location>
        <begin position="142"/>
        <end position="503"/>
    </location>
</feature>
<dbReference type="Proteomes" id="UP000007841">
    <property type="component" value="Chromosome"/>
</dbReference>
<reference evidence="16 17" key="1">
    <citation type="journal article" date="2012" name="J. Bacteriol.">
        <title>Complete genome sequence of Klebsiella pneumoniae subsp. pneumoniae HS11286, a multidrug-resistant strain isolated from human sputum.</title>
        <authorList>
            <person name="Liu P."/>
            <person name="Li P."/>
            <person name="Jiang X."/>
            <person name="Bi D."/>
            <person name="Xie Y."/>
            <person name="Tai C."/>
            <person name="Deng Z."/>
            <person name="Rajakumar K."/>
            <person name="Ou H.Y."/>
        </authorList>
    </citation>
    <scope>NUCLEOTIDE SEQUENCE [LARGE SCALE GENOMIC DNA]</scope>
    <source>
        <strain evidence="16 17">HS11286</strain>
    </source>
</reference>
<dbReference type="Gene3D" id="2.70.70.10">
    <property type="entry name" value="Glucose Permease (Domain IIA)"/>
    <property type="match status" value="1"/>
</dbReference>
<dbReference type="PATRIC" id="fig|1125630.4.peg.3548"/>
<feature type="transmembrane region" description="Helical" evidence="12">
    <location>
        <begin position="320"/>
        <end position="345"/>
    </location>
</feature>
<feature type="transmembrane region" description="Helical" evidence="12">
    <location>
        <begin position="212"/>
        <end position="230"/>
    </location>
</feature>
<dbReference type="InterPro" id="IPR036878">
    <property type="entry name" value="Glu_permease_IIB"/>
</dbReference>
<feature type="transmembrane region" description="Helical" evidence="12">
    <location>
        <begin position="140"/>
        <end position="161"/>
    </location>
</feature>
<evidence type="ECO:0000256" key="8">
    <source>
        <dbReference type="ARBA" id="ARBA00022777"/>
    </source>
</evidence>
<feature type="transmembrane region" description="Helical" evidence="12">
    <location>
        <begin position="393"/>
        <end position="416"/>
    </location>
</feature>
<evidence type="ECO:0000259" key="14">
    <source>
        <dbReference type="PROSITE" id="PS51098"/>
    </source>
</evidence>
<sequence length="657" mass="69414">MMQAKPERDAHRRGSRVFYFLLLSRRLSAGSGSKEKSMEYKALAQDILNRVGGKENIVSLVHCATRLRFKLKDNGKADAEGLKANPGVIMVVESGGQFQVVIGNHVHDVWLAVRQEAGLSDDSEPVAEEKAAKGSVLSQLIDIISGIFTPFIGVMAATGLLKGLLALAVTCGWLTPEQGTYKIWFAASDALFFFFPLFLGYTAGKKFGGNPFISMVIGGALTHPLMIQAFEASQAPGAAVEHFLGIPVTFINYSSSVIPIILASWVCCWLERKSNALLPSSMKNFFSPAICLAVVVPLTFLVIGPVATWLSHLLANGYQFIYAFAPWLAGAVLGAMWQVCVIFGLHWGLVPLMINNMTVLGHDSMLPIILPAVIAQVGAVLGIFLATRDARQRVLAGSAFSAGLFGITEPAIYGLTLPLRRPFIFGCIAGAIGGAITAFSNSYAYSFGLPNIFFPAQMIPPGGIDASVWGGLIGTGVAFVLACVLTFFAGLPRASAAPGAVTVAPASANDILAPMSGSVIALEQVPDSTFASGLLGKGVAIIPAVGQVIAPFPGEVASLFQTKHAIGLQSDSGIELLIHVGIDTVKLDGVPFTAHVKEGDRVQAGDLLIEFDRQAILDAGYDLATPIIISNSDDYREIDTVASSTVEAGQPLLSVSH</sequence>
<dbReference type="PROSITE" id="PS51093">
    <property type="entry name" value="PTS_EIIA_TYPE_1"/>
    <property type="match status" value="1"/>
</dbReference>
<dbReference type="RefSeq" id="WP_014343345.1">
    <property type="nucleotide sequence ID" value="NC_016845.1"/>
</dbReference>
<dbReference type="PANTHER" id="PTHR30175:SF1">
    <property type="entry name" value="PTS SYSTEM ARBUTIN-, CELLOBIOSE-, AND SALICIN-SPECIFIC EIIBC COMPONENT-RELATED"/>
    <property type="match status" value="1"/>
</dbReference>
<dbReference type="InterPro" id="IPR011055">
    <property type="entry name" value="Dup_hybrid_motif"/>
</dbReference>
<dbReference type="HOGENOM" id="CLU_012312_2_4_6"/>
<evidence type="ECO:0000256" key="9">
    <source>
        <dbReference type="ARBA" id="ARBA00022989"/>
    </source>
</evidence>
<name>A0A0H3H0S8_KLEPH</name>
<dbReference type="CDD" id="cd00210">
    <property type="entry name" value="PTS_IIA_glc"/>
    <property type="match status" value="1"/>
</dbReference>
<dbReference type="EMBL" id="CP003200">
    <property type="protein sequence ID" value="AEW62339.1"/>
    <property type="molecule type" value="Genomic_DNA"/>
</dbReference>
<dbReference type="InterPro" id="IPR001127">
    <property type="entry name" value="PTS_EIIA_1_perm"/>
</dbReference>
<dbReference type="InterPro" id="IPR003352">
    <property type="entry name" value="PTS_EIIC"/>
</dbReference>
<feature type="transmembrane region" description="Helical" evidence="12">
    <location>
        <begin position="250"/>
        <end position="270"/>
    </location>
</feature>
<evidence type="ECO:0000256" key="4">
    <source>
        <dbReference type="ARBA" id="ARBA00022597"/>
    </source>
</evidence>
<dbReference type="RefSeq" id="YP_005227941.1">
    <property type="nucleotide sequence ID" value="NC_016845.1"/>
</dbReference>
<feature type="domain" description="PTS EIIA type-1" evidence="13">
    <location>
        <begin position="527"/>
        <end position="631"/>
    </location>
</feature>
<feature type="transmembrane region" description="Helical" evidence="12">
    <location>
        <begin position="366"/>
        <end position="387"/>
    </location>
</feature>
<dbReference type="InterPro" id="IPR018113">
    <property type="entry name" value="PTrfase_EIIB_Cys"/>
</dbReference>
<evidence type="ECO:0000256" key="1">
    <source>
        <dbReference type="ARBA" id="ARBA00004651"/>
    </source>
</evidence>
<feature type="transmembrane region" description="Helical" evidence="12">
    <location>
        <begin position="290"/>
        <end position="314"/>
    </location>
</feature>
<comment type="subcellular location">
    <subcellularLocation>
        <location evidence="1">Cell membrane</location>
        <topology evidence="1">Multi-pass membrane protein</topology>
    </subcellularLocation>
</comment>
<dbReference type="KEGG" id="kpm:KPHS_36410"/>
<dbReference type="PROSITE" id="PS51103">
    <property type="entry name" value="PTS_EIIC_TYPE_1"/>
    <property type="match status" value="1"/>
</dbReference>
<dbReference type="PANTHER" id="PTHR30175">
    <property type="entry name" value="PHOSPHOTRANSFERASE SYSTEM TRANSPORT PROTEIN"/>
    <property type="match status" value="1"/>
</dbReference>
<dbReference type="InterPro" id="IPR013013">
    <property type="entry name" value="PTS_EIIC_1"/>
</dbReference>
<dbReference type="PROSITE" id="PS01035">
    <property type="entry name" value="PTS_EIIB_TYPE_1_CYS"/>
    <property type="match status" value="1"/>
</dbReference>
<dbReference type="GO" id="GO:0016301">
    <property type="term" value="F:kinase activity"/>
    <property type="evidence" value="ECO:0007669"/>
    <property type="project" value="UniProtKB-KW"/>
</dbReference>
<keyword evidence="6" id="KW-0598">Phosphotransferase system</keyword>
<feature type="transmembrane region" description="Helical" evidence="12">
    <location>
        <begin position="423"/>
        <end position="446"/>
    </location>
</feature>
<protein>
    <submittedName>
        <fullName evidence="16">PTS system transporter</fullName>
    </submittedName>
</protein>
<dbReference type="GO" id="GO:0008982">
    <property type="term" value="F:protein-N(PI)-phosphohistidine-sugar phosphotransferase activity"/>
    <property type="evidence" value="ECO:0007669"/>
    <property type="project" value="InterPro"/>
</dbReference>
<gene>
    <name evidence="16" type="ordered locus">KPHS_36410</name>
</gene>
<dbReference type="InterPro" id="IPR050558">
    <property type="entry name" value="PTS_Sugar-Specific_Components"/>
</dbReference>
<dbReference type="NCBIfam" id="NF007335">
    <property type="entry name" value="PRK09824.1"/>
    <property type="match status" value="1"/>
</dbReference>
<dbReference type="Pfam" id="PF00358">
    <property type="entry name" value="PTS_EIIA_1"/>
    <property type="match status" value="1"/>
</dbReference>
<feature type="transmembrane region" description="Helical" evidence="12">
    <location>
        <begin position="466"/>
        <end position="488"/>
    </location>
</feature>
<dbReference type="SUPFAM" id="SSF55604">
    <property type="entry name" value="Glucose permease domain IIB"/>
    <property type="match status" value="1"/>
</dbReference>